<feature type="compositionally biased region" description="Low complexity" evidence="2">
    <location>
        <begin position="1009"/>
        <end position="1018"/>
    </location>
</feature>
<accession>A0A836C1Q9</accession>
<feature type="compositionally biased region" description="Polar residues" evidence="2">
    <location>
        <begin position="720"/>
        <end position="733"/>
    </location>
</feature>
<dbReference type="OrthoDB" id="542414at2759"/>
<comment type="caution">
    <text evidence="3">The sequence shown here is derived from an EMBL/GenBank/DDBJ whole genome shotgun (WGS) entry which is preliminary data.</text>
</comment>
<sequence>MTRTKTAASTLAQEDTAKATMKKPAGERMLRELQTVLLDNTTRLGAAGGRSRTRASVPGNGKPDAAHPGEQTGVARGRKGLSAPLPQPDSQVKEDVAAAEPPPAAAPRKGASSKRAPAVEPAEAVQAVDDLKPPGNKKRKTGRSSERQRQSSDDGAEEGSNMLGSASGAANAGPDASAAITGDKPRAQASKSQDSRKSGGGTEAAANGAGDASGSQPAPTNNAAAKKPRNGKAQQAKAAQEAEQAAAVAPAAPEAAPVAPPPPPAVAPAPLPAAAPAPSQPAAHARRGRPPLSAPAPAPAPAPPQPQRPAGEASTQAGAAATAAPPAVSRPPAAAPAQDPKPPADAPVARGSAEAAPALTRAGSGSGPSGSTGSAGPAAPRALPATGTTPVKAFVPAPLPRMDDIGQRERGAVVELQRQLMELRTLYDELKATKIQDLEKVLAEQVEIADEQCKHAEQKAALWKAAAEHAEQKAQDAGSQETATRVAALEAQVEHLLQERGDLQIRLAEQARELALTQQHLHDLRAQLMLQGEDQERRQGRGQGQAGAERGALDEEAGPGGEGEGEEARHGMELDGEGFPGAGDGEGGADGLPDAGDGEEQEPSPLLARRDDATPAAGPEGAPRGVGQQFPTPSPGVGTQYPTPGMPLLRLQGLLGSGGAALTGSASRSRGPGVSTECLRVVQMLPSLRAPTPSIESRLAQGAVPLETQADAAPGGAGTTSGVTPHAAQTTEGGQAGSNKGRRSTGSPIDGLCAVGPLQPGAAATNTTGLAAEISAAHGMGAPEAFTLRGPHQQEQHYSFVDLNPASARKAPRPADTAALLIGTAAAMLGDAHGAAAGDEKTQQGPDRRPLDDAGRVATAAALPLPNSPSAALMGRLGMHAPMATAGSGVLNGLTSPGGRGMGSTAAGLSPSGRLRAAAEAGGLHSGSVMSNQDSSTVSGMVARAMALLAATGPDLALDPSARSGAAGAAPPGLAQPQASPRPGGAGPSLRSPGSATKLPGVPLGRTLARTPVAAAQQPQPPARSPLPAQQQPRTAAAAAVPDTAAQVQGPQEEQEQQAPAGPQGTPGPTPRTARLIMYERMLDWHVDTVCLQPELCRLTHASSGVAIELREVDLDDDEAGGEVLEEGAADAAAPPKYFIYTPLALGSVEDAMPAFLKESMQISALQRRELLDRLSKAIKAGLAKKAQA</sequence>
<keyword evidence="1" id="KW-0175">Coiled coil</keyword>
<feature type="compositionally biased region" description="Polar residues" evidence="2">
    <location>
        <begin position="1"/>
        <end position="13"/>
    </location>
</feature>
<evidence type="ECO:0000256" key="2">
    <source>
        <dbReference type="SAM" id="MobiDB-lite"/>
    </source>
</evidence>
<feature type="region of interest" description="Disordered" evidence="2">
    <location>
        <begin position="710"/>
        <end position="749"/>
    </location>
</feature>
<keyword evidence="4" id="KW-1185">Reference proteome</keyword>
<feature type="compositionally biased region" description="Low complexity" evidence="2">
    <location>
        <begin position="371"/>
        <end position="382"/>
    </location>
</feature>
<feature type="coiled-coil region" evidence="1">
    <location>
        <begin position="413"/>
        <end position="527"/>
    </location>
</feature>
<feature type="region of interest" description="Disordered" evidence="2">
    <location>
        <begin position="534"/>
        <end position="650"/>
    </location>
</feature>
<evidence type="ECO:0000313" key="3">
    <source>
        <dbReference type="EMBL" id="KAG2495789.1"/>
    </source>
</evidence>
<feature type="compositionally biased region" description="Low complexity" evidence="2">
    <location>
        <begin position="203"/>
        <end position="225"/>
    </location>
</feature>
<feature type="compositionally biased region" description="Low complexity" evidence="2">
    <location>
        <begin position="116"/>
        <end position="128"/>
    </location>
</feature>
<feature type="compositionally biased region" description="Basic and acidic residues" evidence="2">
    <location>
        <begin position="143"/>
        <end position="152"/>
    </location>
</feature>
<feature type="compositionally biased region" description="Gly residues" evidence="2">
    <location>
        <begin position="578"/>
        <end position="590"/>
    </location>
</feature>
<feature type="region of interest" description="Disordered" evidence="2">
    <location>
        <begin position="897"/>
        <end position="934"/>
    </location>
</feature>
<feature type="region of interest" description="Disordered" evidence="2">
    <location>
        <begin position="960"/>
        <end position="1072"/>
    </location>
</feature>
<feature type="compositionally biased region" description="Pro residues" evidence="2">
    <location>
        <begin position="292"/>
        <end position="307"/>
    </location>
</feature>
<feature type="region of interest" description="Disordered" evidence="2">
    <location>
        <begin position="1"/>
        <end position="398"/>
    </location>
</feature>
<dbReference type="Proteomes" id="UP000612055">
    <property type="component" value="Unassembled WGS sequence"/>
</dbReference>
<evidence type="ECO:0000313" key="4">
    <source>
        <dbReference type="Proteomes" id="UP000612055"/>
    </source>
</evidence>
<feature type="compositionally biased region" description="Low complexity" evidence="2">
    <location>
        <begin position="913"/>
        <end position="923"/>
    </location>
</feature>
<feature type="compositionally biased region" description="Low complexity" evidence="2">
    <location>
        <begin position="308"/>
        <end position="338"/>
    </location>
</feature>
<feature type="compositionally biased region" description="Low complexity" evidence="2">
    <location>
        <begin position="1026"/>
        <end position="1064"/>
    </location>
</feature>
<feature type="compositionally biased region" description="Low complexity" evidence="2">
    <location>
        <begin position="164"/>
        <end position="179"/>
    </location>
</feature>
<protein>
    <submittedName>
        <fullName evidence="3">Uncharacterized protein</fullName>
    </submittedName>
</protein>
<proteinExistence type="predicted"/>
<feature type="compositionally biased region" description="Pro residues" evidence="2">
    <location>
        <begin position="258"/>
        <end position="279"/>
    </location>
</feature>
<dbReference type="EMBL" id="JAEHOE010000022">
    <property type="protein sequence ID" value="KAG2495789.1"/>
    <property type="molecule type" value="Genomic_DNA"/>
</dbReference>
<gene>
    <name evidence="3" type="ORF">HYH03_006032</name>
</gene>
<feature type="compositionally biased region" description="Low complexity" evidence="2">
    <location>
        <begin position="960"/>
        <end position="981"/>
    </location>
</feature>
<evidence type="ECO:0000256" key="1">
    <source>
        <dbReference type="SAM" id="Coils"/>
    </source>
</evidence>
<name>A0A836C1Q9_9CHLO</name>
<reference evidence="3" key="1">
    <citation type="journal article" date="2020" name="bioRxiv">
        <title>Comparative genomics of Chlamydomonas.</title>
        <authorList>
            <person name="Craig R.J."/>
            <person name="Hasan A.R."/>
            <person name="Ness R.W."/>
            <person name="Keightley P.D."/>
        </authorList>
    </citation>
    <scope>NUCLEOTIDE SEQUENCE</scope>
    <source>
        <strain evidence="3">CCAP 11/70</strain>
    </source>
</reference>
<dbReference type="AlphaFoldDB" id="A0A836C1Q9"/>
<organism evidence="3 4">
    <name type="scientific">Edaphochlamys debaryana</name>
    <dbReference type="NCBI Taxonomy" id="47281"/>
    <lineage>
        <taxon>Eukaryota</taxon>
        <taxon>Viridiplantae</taxon>
        <taxon>Chlorophyta</taxon>
        <taxon>core chlorophytes</taxon>
        <taxon>Chlorophyceae</taxon>
        <taxon>CS clade</taxon>
        <taxon>Chlamydomonadales</taxon>
        <taxon>Chlamydomonadales incertae sedis</taxon>
        <taxon>Edaphochlamys</taxon>
    </lineage>
</organism>
<feature type="compositionally biased region" description="Low complexity" evidence="2">
    <location>
        <begin position="233"/>
        <end position="257"/>
    </location>
</feature>